<sequence length="274" mass="29419">MLAWFMGLEVWVQALIGTLFTWGMTALGASFVFFFRSIKREMFNLMLGFASGVMIAASFWSLLAPAIEMADEQGAISWLVVAIGFSLGGIFLYIADKTIPHMHFGFDHDKEGIPTKLKRNILLVFSITLHNIPEGLAVGVAFGAIHYTTGSILGATLSAIGLAIGIGIQNFPEGAAVSIPLRQEGMSRRKAFFYGQASGFVEPIAGVLGAILVIYVSTILPYALAFAAGAMIYVVVEELIPEAQQKVTPKGAHYAVLGVMVGFIMMMMLDVALG</sequence>
<evidence type="ECO:0000256" key="8">
    <source>
        <dbReference type="SAM" id="Phobius"/>
    </source>
</evidence>
<keyword evidence="6 8" id="KW-1133">Transmembrane helix</keyword>
<dbReference type="GO" id="GO:0005886">
    <property type="term" value="C:plasma membrane"/>
    <property type="evidence" value="ECO:0007669"/>
    <property type="project" value="UniProtKB-SubCell"/>
</dbReference>
<feature type="transmembrane region" description="Helical" evidence="8">
    <location>
        <begin position="12"/>
        <end position="35"/>
    </location>
</feature>
<comment type="subcellular location">
    <subcellularLocation>
        <location evidence="1">Cell membrane</location>
        <topology evidence="1">Multi-pass membrane protein</topology>
    </subcellularLocation>
</comment>
<dbReference type="Pfam" id="PF02535">
    <property type="entry name" value="Zip"/>
    <property type="match status" value="2"/>
</dbReference>
<keyword evidence="7 8" id="KW-0472">Membrane</keyword>
<feature type="transmembrane region" description="Helical" evidence="8">
    <location>
        <begin position="192"/>
        <end position="216"/>
    </location>
</feature>
<keyword evidence="10" id="KW-1185">Reference proteome</keyword>
<evidence type="ECO:0000256" key="4">
    <source>
        <dbReference type="ARBA" id="ARBA00022692"/>
    </source>
</evidence>
<evidence type="ECO:0000256" key="1">
    <source>
        <dbReference type="ARBA" id="ARBA00004651"/>
    </source>
</evidence>
<protein>
    <submittedName>
        <fullName evidence="9">ZIP family metal transporter</fullName>
    </submittedName>
</protein>
<keyword evidence="3" id="KW-1003">Cell membrane</keyword>
<keyword evidence="5" id="KW-0862">Zinc</keyword>
<evidence type="ECO:0000313" key="10">
    <source>
        <dbReference type="Proteomes" id="UP001431532"/>
    </source>
</evidence>
<dbReference type="PANTHER" id="PTHR11040">
    <property type="entry name" value="ZINC/IRON TRANSPORTER"/>
    <property type="match status" value="1"/>
</dbReference>
<dbReference type="GO" id="GO:0005385">
    <property type="term" value="F:zinc ion transmembrane transporter activity"/>
    <property type="evidence" value="ECO:0007669"/>
    <property type="project" value="TreeGrafter"/>
</dbReference>
<proteinExistence type="inferred from homology"/>
<feature type="transmembrane region" description="Helical" evidence="8">
    <location>
        <begin position="121"/>
        <end position="145"/>
    </location>
</feature>
<dbReference type="PANTHER" id="PTHR11040:SF211">
    <property type="entry name" value="ZINC TRANSPORTER ZIP11"/>
    <property type="match status" value="1"/>
</dbReference>
<feature type="transmembrane region" description="Helical" evidence="8">
    <location>
        <begin position="75"/>
        <end position="95"/>
    </location>
</feature>
<gene>
    <name evidence="9" type="ORF">QJ521_03545</name>
</gene>
<feature type="transmembrane region" description="Helical" evidence="8">
    <location>
        <begin position="252"/>
        <end position="273"/>
    </location>
</feature>
<reference evidence="9" key="1">
    <citation type="submission" date="2023-05" db="EMBL/GenBank/DDBJ databases">
        <title>Mariniplasma microaerophilum sp. nov., a novel anaerobic mollicute isolated from terrestrial mud volcano, Taman Peninsula, Russia.</title>
        <authorList>
            <person name="Khomyakova M.A."/>
            <person name="Merkel A.Y."/>
            <person name="Slobodkin A.I."/>
        </authorList>
    </citation>
    <scope>NUCLEOTIDE SEQUENCE</scope>
    <source>
        <strain evidence="9">M4Ah</strain>
    </source>
</reference>
<dbReference type="InterPro" id="IPR003689">
    <property type="entry name" value="ZIP"/>
</dbReference>
<dbReference type="EMBL" id="JASCXW010000007">
    <property type="protein sequence ID" value="MDI6452631.1"/>
    <property type="molecule type" value="Genomic_DNA"/>
</dbReference>
<evidence type="ECO:0000313" key="9">
    <source>
        <dbReference type="EMBL" id="MDI6452631.1"/>
    </source>
</evidence>
<name>A0AAW6U3T7_9MOLU</name>
<feature type="transmembrane region" description="Helical" evidence="8">
    <location>
        <begin position="151"/>
        <end position="171"/>
    </location>
</feature>
<keyword evidence="4 8" id="KW-0812">Transmembrane</keyword>
<dbReference type="AlphaFoldDB" id="A0AAW6U3T7"/>
<dbReference type="RefSeq" id="WP_282839048.1">
    <property type="nucleotide sequence ID" value="NZ_JASCXW010000007.1"/>
</dbReference>
<organism evidence="9 10">
    <name type="scientific">Peloplasma aerotolerans</name>
    <dbReference type="NCBI Taxonomy" id="3044389"/>
    <lineage>
        <taxon>Bacteria</taxon>
        <taxon>Bacillati</taxon>
        <taxon>Mycoplasmatota</taxon>
        <taxon>Mollicutes</taxon>
        <taxon>Acholeplasmatales</taxon>
        <taxon>Acholeplasmataceae</taxon>
        <taxon>Peloplasma</taxon>
    </lineage>
</organism>
<comment type="similarity">
    <text evidence="2">Belongs to the ZIP transporter (TC 2.A.5) family.</text>
</comment>
<feature type="transmembrane region" description="Helical" evidence="8">
    <location>
        <begin position="42"/>
        <end position="63"/>
    </location>
</feature>
<evidence type="ECO:0000256" key="7">
    <source>
        <dbReference type="ARBA" id="ARBA00023136"/>
    </source>
</evidence>
<dbReference type="Proteomes" id="UP001431532">
    <property type="component" value="Unassembled WGS sequence"/>
</dbReference>
<evidence type="ECO:0000256" key="6">
    <source>
        <dbReference type="ARBA" id="ARBA00022989"/>
    </source>
</evidence>
<evidence type="ECO:0000256" key="3">
    <source>
        <dbReference type="ARBA" id="ARBA00022475"/>
    </source>
</evidence>
<comment type="caution">
    <text evidence="9">The sequence shown here is derived from an EMBL/GenBank/DDBJ whole genome shotgun (WGS) entry which is preliminary data.</text>
</comment>
<evidence type="ECO:0000256" key="5">
    <source>
        <dbReference type="ARBA" id="ARBA00022833"/>
    </source>
</evidence>
<accession>A0AAW6U3T7</accession>
<evidence type="ECO:0000256" key="2">
    <source>
        <dbReference type="ARBA" id="ARBA00006939"/>
    </source>
</evidence>
<feature type="transmembrane region" description="Helical" evidence="8">
    <location>
        <begin position="222"/>
        <end position="240"/>
    </location>
</feature>